<evidence type="ECO:0000256" key="5">
    <source>
        <dbReference type="ARBA" id="ARBA00023128"/>
    </source>
</evidence>
<dbReference type="InterPro" id="IPR017870">
    <property type="entry name" value="FeS_cluster_insertion_CS"/>
</dbReference>
<evidence type="ECO:0000256" key="1">
    <source>
        <dbReference type="ARBA" id="ARBA00004173"/>
    </source>
</evidence>
<evidence type="ECO:0000256" key="4">
    <source>
        <dbReference type="ARBA" id="ARBA00023004"/>
    </source>
</evidence>
<protein>
    <submittedName>
        <fullName evidence="7">6903_t:CDS:1</fullName>
    </submittedName>
</protein>
<keyword evidence="5" id="KW-0496">Mitochondrion</keyword>
<keyword evidence="8" id="KW-1185">Reference proteome</keyword>
<organism evidence="7 8">
    <name type="scientific">Funneliformis caledonium</name>
    <dbReference type="NCBI Taxonomy" id="1117310"/>
    <lineage>
        <taxon>Eukaryota</taxon>
        <taxon>Fungi</taxon>
        <taxon>Fungi incertae sedis</taxon>
        <taxon>Mucoromycota</taxon>
        <taxon>Glomeromycotina</taxon>
        <taxon>Glomeromycetes</taxon>
        <taxon>Glomerales</taxon>
        <taxon>Glomeraceae</taxon>
        <taxon>Funneliformis</taxon>
    </lineage>
</organism>
<dbReference type="PANTHER" id="PTHR43011">
    <property type="entry name" value="IRON-SULFUR CLUSTER ASSEMBLY 2 HOMOLOG, MITOCHONDRIAL"/>
    <property type="match status" value="1"/>
</dbReference>
<dbReference type="NCBIfam" id="TIGR00049">
    <property type="entry name" value="iron-sulfur cluster assembly accessory protein"/>
    <property type="match status" value="1"/>
</dbReference>
<evidence type="ECO:0000256" key="3">
    <source>
        <dbReference type="ARBA" id="ARBA00022723"/>
    </source>
</evidence>
<dbReference type="PROSITE" id="PS01152">
    <property type="entry name" value="HESB"/>
    <property type="match status" value="1"/>
</dbReference>
<dbReference type="InterPro" id="IPR016092">
    <property type="entry name" value="ATAP"/>
</dbReference>
<name>A0A9N8WTY6_9GLOM</name>
<dbReference type="Proteomes" id="UP000789570">
    <property type="component" value="Unassembled WGS sequence"/>
</dbReference>
<dbReference type="SUPFAM" id="SSF89360">
    <property type="entry name" value="HesB-like domain"/>
    <property type="match status" value="1"/>
</dbReference>
<proteinExistence type="inferred from homology"/>
<dbReference type="AlphaFoldDB" id="A0A9N8WTY6"/>
<feature type="domain" description="Core" evidence="6">
    <location>
        <begin position="72"/>
        <end position="177"/>
    </location>
</feature>
<dbReference type="Pfam" id="PF01521">
    <property type="entry name" value="Fe-S_biosyn"/>
    <property type="match status" value="1"/>
</dbReference>
<dbReference type="FunFam" id="2.60.300.12:FF:000006">
    <property type="entry name" value="Iron-sulfur cluster assembly 2 mitochondrial"/>
    <property type="match status" value="1"/>
</dbReference>
<evidence type="ECO:0000259" key="6">
    <source>
        <dbReference type="Pfam" id="PF01521"/>
    </source>
</evidence>
<comment type="caution">
    <text evidence="7">The sequence shown here is derived from an EMBL/GenBank/DDBJ whole genome shotgun (WGS) entry which is preliminary data.</text>
</comment>
<comment type="subcellular location">
    <subcellularLocation>
        <location evidence="1">Mitochondrion</location>
    </subcellularLocation>
</comment>
<evidence type="ECO:0000256" key="2">
    <source>
        <dbReference type="ARBA" id="ARBA00006718"/>
    </source>
</evidence>
<sequence length="184" mass="20704">MLICARLLEAHRTLLSNYTIHRNLYSKIRCKPIISKIPLTSRSNNHFSFPISRSYSTTVNQNPQKDEQGKDMHIEITDRATNQLKSILERENSSNNALRVTVDSGGCHGFQYCYDLTEQNNIKDEDVVFENNGVKVIVDEISLSMIKGSKIDYTQELLGSQFQVVDNPQAASGCGCGISFEIKV</sequence>
<dbReference type="GO" id="GO:0120510">
    <property type="term" value="C:mitochondrial [4Fe-4S] assembly complex"/>
    <property type="evidence" value="ECO:0007669"/>
    <property type="project" value="UniProtKB-ARBA"/>
</dbReference>
<dbReference type="PANTHER" id="PTHR43011:SF1">
    <property type="entry name" value="IRON-SULFUR CLUSTER ASSEMBLY 2 HOMOLOG, MITOCHONDRIAL"/>
    <property type="match status" value="1"/>
</dbReference>
<dbReference type="GO" id="GO:0051539">
    <property type="term" value="F:4 iron, 4 sulfur cluster binding"/>
    <property type="evidence" value="ECO:0007669"/>
    <property type="project" value="TreeGrafter"/>
</dbReference>
<dbReference type="GO" id="GO:0016226">
    <property type="term" value="P:iron-sulfur cluster assembly"/>
    <property type="evidence" value="ECO:0007669"/>
    <property type="project" value="InterPro"/>
</dbReference>
<dbReference type="OrthoDB" id="1938621at2759"/>
<dbReference type="Gene3D" id="2.60.300.12">
    <property type="entry name" value="HesB-like domain"/>
    <property type="match status" value="1"/>
</dbReference>
<dbReference type="EMBL" id="CAJVPQ010000595">
    <property type="protein sequence ID" value="CAG8495117.1"/>
    <property type="molecule type" value="Genomic_DNA"/>
</dbReference>
<comment type="similarity">
    <text evidence="2">Belongs to the HesB/IscA family.</text>
</comment>
<evidence type="ECO:0000313" key="8">
    <source>
        <dbReference type="Proteomes" id="UP000789570"/>
    </source>
</evidence>
<keyword evidence="4" id="KW-0408">Iron</keyword>
<keyword evidence="3" id="KW-0479">Metal-binding</keyword>
<evidence type="ECO:0000313" key="7">
    <source>
        <dbReference type="EMBL" id="CAG8495117.1"/>
    </source>
</evidence>
<accession>A0A9N8WTY6</accession>
<dbReference type="InterPro" id="IPR035903">
    <property type="entry name" value="HesB-like_dom_sf"/>
</dbReference>
<dbReference type="GO" id="GO:0051537">
    <property type="term" value="F:2 iron, 2 sulfur cluster binding"/>
    <property type="evidence" value="ECO:0007669"/>
    <property type="project" value="TreeGrafter"/>
</dbReference>
<dbReference type="InterPro" id="IPR000361">
    <property type="entry name" value="ATAP_core_dom"/>
</dbReference>
<dbReference type="GO" id="GO:0005506">
    <property type="term" value="F:iron ion binding"/>
    <property type="evidence" value="ECO:0007669"/>
    <property type="project" value="TreeGrafter"/>
</dbReference>
<gene>
    <name evidence="7" type="ORF">FCALED_LOCUS3416</name>
</gene>
<reference evidence="7" key="1">
    <citation type="submission" date="2021-06" db="EMBL/GenBank/DDBJ databases">
        <authorList>
            <person name="Kallberg Y."/>
            <person name="Tangrot J."/>
            <person name="Rosling A."/>
        </authorList>
    </citation>
    <scope>NUCLEOTIDE SEQUENCE</scope>
    <source>
        <strain evidence="7">UK204</strain>
    </source>
</reference>